<organism evidence="1 2">
    <name type="scientific">Hymenolepis diminuta</name>
    <name type="common">Rat tapeworm</name>
    <dbReference type="NCBI Taxonomy" id="6216"/>
    <lineage>
        <taxon>Eukaryota</taxon>
        <taxon>Metazoa</taxon>
        <taxon>Spiralia</taxon>
        <taxon>Lophotrochozoa</taxon>
        <taxon>Platyhelminthes</taxon>
        <taxon>Cestoda</taxon>
        <taxon>Eucestoda</taxon>
        <taxon>Cyclophyllidea</taxon>
        <taxon>Hymenolepididae</taxon>
        <taxon>Hymenolepis</taxon>
    </lineage>
</organism>
<keyword evidence="2" id="KW-1185">Reference proteome</keyword>
<evidence type="ECO:0000313" key="2">
    <source>
        <dbReference type="Proteomes" id="UP000321570"/>
    </source>
</evidence>
<gene>
    <name evidence="1" type="ORF">WMSIL1_LOCUS7607</name>
</gene>
<reference evidence="1 2" key="1">
    <citation type="submission" date="2019-07" db="EMBL/GenBank/DDBJ databases">
        <authorList>
            <person name="Jastrzebski P J."/>
            <person name="Paukszto L."/>
            <person name="Jastrzebski P J."/>
        </authorList>
    </citation>
    <scope>NUCLEOTIDE SEQUENCE [LARGE SCALE GENOMIC DNA]</scope>
    <source>
        <strain evidence="1 2">WMS-il1</strain>
    </source>
</reference>
<protein>
    <submittedName>
        <fullName evidence="1">Uncharacterized protein</fullName>
    </submittedName>
</protein>
<dbReference type="Proteomes" id="UP000321570">
    <property type="component" value="Unassembled WGS sequence"/>
</dbReference>
<name>A0A564YNN4_HYMDI</name>
<dbReference type="AlphaFoldDB" id="A0A564YNN4"/>
<evidence type="ECO:0000313" key="1">
    <source>
        <dbReference type="EMBL" id="VUZ48144.1"/>
    </source>
</evidence>
<sequence>MMKQNVLSRRTEQIYHKRRQKRGAVGHCMTFIVAFYRLSIGLESVWRVLWVSPTPNSTLTFGNASIWTRNRQKGKPILLSSIRHRLTAITPFFLRNGLNQMKTDSLIIFSHFFVCSDFSLKNLQC</sequence>
<feature type="non-terminal residue" evidence="1">
    <location>
        <position position="125"/>
    </location>
</feature>
<accession>A0A564YNN4</accession>
<proteinExistence type="predicted"/>
<dbReference type="EMBL" id="CABIJS010000277">
    <property type="protein sequence ID" value="VUZ48144.1"/>
    <property type="molecule type" value="Genomic_DNA"/>
</dbReference>